<dbReference type="PIRSF" id="PIRSF004869">
    <property type="entry name" value="PflX_prd"/>
    <property type="match status" value="1"/>
</dbReference>
<organism evidence="8 9">
    <name type="scientific">Diplocloster agilis</name>
    <dbReference type="NCBI Taxonomy" id="2850323"/>
    <lineage>
        <taxon>Bacteria</taxon>
        <taxon>Bacillati</taxon>
        <taxon>Bacillota</taxon>
        <taxon>Clostridia</taxon>
        <taxon>Lachnospirales</taxon>
        <taxon>Lachnospiraceae</taxon>
        <taxon>Diplocloster</taxon>
    </lineage>
</organism>
<feature type="binding site" evidence="6">
    <location>
        <position position="77"/>
    </location>
    <ligand>
        <name>[4Fe-4S] cluster</name>
        <dbReference type="ChEBI" id="CHEBI:49883"/>
        <note>4Fe-4S-S-AdoMet</note>
    </ligand>
</feature>
<dbReference type="RefSeq" id="WP_238722325.1">
    <property type="nucleotide sequence ID" value="NZ_JAHQCW010000028.1"/>
</dbReference>
<gene>
    <name evidence="8" type="primary">amrS</name>
    <name evidence="8" type="ORF">KTH89_15810</name>
</gene>
<evidence type="ECO:0000256" key="3">
    <source>
        <dbReference type="ARBA" id="ARBA00022723"/>
    </source>
</evidence>
<keyword evidence="9" id="KW-1185">Reference proteome</keyword>
<keyword evidence="3 6" id="KW-0479">Metal-binding</keyword>
<protein>
    <submittedName>
        <fullName evidence="8">AmmeMemoRadiSam system radical SAM enzyme</fullName>
    </submittedName>
</protein>
<keyword evidence="1" id="KW-0004">4Fe-4S</keyword>
<dbReference type="NCBIfam" id="TIGR04337">
    <property type="entry name" value="AmmeMemoSam_rS"/>
    <property type="match status" value="1"/>
</dbReference>
<dbReference type="Gene3D" id="3.20.20.70">
    <property type="entry name" value="Aldolase class I"/>
    <property type="match status" value="1"/>
</dbReference>
<dbReference type="GO" id="GO:0003824">
    <property type="term" value="F:catalytic activity"/>
    <property type="evidence" value="ECO:0007669"/>
    <property type="project" value="InterPro"/>
</dbReference>
<reference evidence="8" key="1">
    <citation type="submission" date="2021-06" db="EMBL/GenBank/DDBJ databases">
        <title>Description of novel taxa of the family Lachnospiraceae.</title>
        <authorList>
            <person name="Chaplin A.V."/>
            <person name="Sokolova S.R."/>
            <person name="Pikina A.P."/>
            <person name="Korzhanova M."/>
            <person name="Belova V."/>
            <person name="Korostin D."/>
            <person name="Efimov B.A."/>
        </authorList>
    </citation>
    <scope>NUCLEOTIDE SEQUENCE</scope>
    <source>
        <strain evidence="8">ASD5720</strain>
    </source>
</reference>
<dbReference type="SFLD" id="SFLDS00029">
    <property type="entry name" value="Radical_SAM"/>
    <property type="match status" value="1"/>
</dbReference>
<evidence type="ECO:0000256" key="2">
    <source>
        <dbReference type="ARBA" id="ARBA00022691"/>
    </source>
</evidence>
<dbReference type="GO" id="GO:0046872">
    <property type="term" value="F:metal ion binding"/>
    <property type="evidence" value="ECO:0007669"/>
    <property type="project" value="UniProtKB-KW"/>
</dbReference>
<dbReference type="CDD" id="cd01335">
    <property type="entry name" value="Radical_SAM"/>
    <property type="match status" value="1"/>
</dbReference>
<dbReference type="AlphaFoldDB" id="A0A949K3C8"/>
<dbReference type="Pfam" id="PF04055">
    <property type="entry name" value="Radical_SAM"/>
    <property type="match status" value="1"/>
</dbReference>
<dbReference type="SFLD" id="SFLDG01101">
    <property type="entry name" value="Uncharacterised_Radical_SAM_Su"/>
    <property type="match status" value="1"/>
</dbReference>
<evidence type="ECO:0000259" key="7">
    <source>
        <dbReference type="PROSITE" id="PS51918"/>
    </source>
</evidence>
<evidence type="ECO:0000313" key="9">
    <source>
        <dbReference type="Proteomes" id="UP000712157"/>
    </source>
</evidence>
<keyword evidence="4 6" id="KW-0408">Iron</keyword>
<dbReference type="InterPro" id="IPR034457">
    <property type="entry name" value="Organic_radical-activating"/>
</dbReference>
<dbReference type="PANTHER" id="PTHR30352:SF5">
    <property type="entry name" value="PYRUVATE FORMATE-LYASE 1-ACTIVATING ENZYME"/>
    <property type="match status" value="1"/>
</dbReference>
<feature type="domain" description="Radical SAM core" evidence="7">
    <location>
        <begin position="55"/>
        <end position="273"/>
    </location>
</feature>
<evidence type="ECO:0000313" key="8">
    <source>
        <dbReference type="EMBL" id="MBU9738010.1"/>
    </source>
</evidence>
<feature type="binding site" evidence="6">
    <location>
        <position position="74"/>
    </location>
    <ligand>
        <name>[4Fe-4S] cluster</name>
        <dbReference type="ChEBI" id="CHEBI:49883"/>
        <note>4Fe-4S-S-AdoMet</note>
    </ligand>
</feature>
<dbReference type="GO" id="GO:0051539">
    <property type="term" value="F:4 iron, 4 sulfur cluster binding"/>
    <property type="evidence" value="ECO:0007669"/>
    <property type="project" value="UniProtKB-KW"/>
</dbReference>
<dbReference type="InterPro" id="IPR016431">
    <property type="entry name" value="Pyrv-formate_lyase-activ_prd"/>
</dbReference>
<evidence type="ECO:0000256" key="4">
    <source>
        <dbReference type="ARBA" id="ARBA00023004"/>
    </source>
</evidence>
<dbReference type="InterPro" id="IPR007197">
    <property type="entry name" value="rSAM"/>
</dbReference>
<dbReference type="PANTHER" id="PTHR30352">
    <property type="entry name" value="PYRUVATE FORMATE-LYASE-ACTIVATING ENZYME"/>
    <property type="match status" value="1"/>
</dbReference>
<dbReference type="PROSITE" id="PS51918">
    <property type="entry name" value="RADICAL_SAM"/>
    <property type="match status" value="1"/>
</dbReference>
<comment type="caution">
    <text evidence="8">The sequence shown here is derived from an EMBL/GenBank/DDBJ whole genome shotgun (WGS) entry which is preliminary data.</text>
</comment>
<dbReference type="SUPFAM" id="SSF102114">
    <property type="entry name" value="Radical SAM enzymes"/>
    <property type="match status" value="1"/>
</dbReference>
<evidence type="ECO:0000256" key="1">
    <source>
        <dbReference type="ARBA" id="ARBA00022485"/>
    </source>
</evidence>
<dbReference type="Proteomes" id="UP000712157">
    <property type="component" value="Unassembled WGS sequence"/>
</dbReference>
<dbReference type="InterPro" id="IPR058240">
    <property type="entry name" value="rSAM_sf"/>
</dbReference>
<dbReference type="InterPro" id="IPR013785">
    <property type="entry name" value="Aldolase_TIM"/>
</dbReference>
<feature type="binding site" evidence="6">
    <location>
        <position position="70"/>
    </location>
    <ligand>
        <name>[4Fe-4S] cluster</name>
        <dbReference type="ChEBI" id="CHEBI:49883"/>
        <note>4Fe-4S-S-AdoMet</note>
    </ligand>
</feature>
<accession>A0A949K3C8</accession>
<name>A0A949K3C8_9FIRM</name>
<evidence type="ECO:0000256" key="5">
    <source>
        <dbReference type="ARBA" id="ARBA00023014"/>
    </source>
</evidence>
<comment type="cofactor">
    <cofactor evidence="6">
        <name>[4Fe-4S] cluster</name>
        <dbReference type="ChEBI" id="CHEBI:49883"/>
    </cofactor>
    <text evidence="6">Binds 1 [4Fe-4S] cluster. The cluster is coordinated with 3 cysteines and an exchangeable S-adenosyl-L-methionine.</text>
</comment>
<keyword evidence="5 6" id="KW-0411">Iron-sulfur</keyword>
<proteinExistence type="predicted"/>
<evidence type="ECO:0000256" key="6">
    <source>
        <dbReference type="PIRSR" id="PIRSR004869-50"/>
    </source>
</evidence>
<sequence length="274" mass="30884">MKIICEVCPNHCLLEEGDVGFCQARQNESGQVISVNYGKLTGLALDPIEKKPLARYYPGSYILSIGSFGCNMRCPFCQNCDISMKGEGQAHWLPMSPERLTEKAVALKQRANLGVAYTYNEPCIGYEYVRDTARLIQKAGMKNVLVTNGYVKPWVQAELLPYMDAMNIDLKGFTREYYQKLGGDLETVKSFIQTAIKYCHVELTTLIVPGENDGAELDEMFSWIASLDPGIPLHISRFFPRWKMTGKEPTPLETIYRIAETAKKTLNYVYTGNC</sequence>
<dbReference type="EMBL" id="JAHQCW010000028">
    <property type="protein sequence ID" value="MBU9738010.1"/>
    <property type="molecule type" value="Genomic_DNA"/>
</dbReference>
<dbReference type="InterPro" id="IPR027596">
    <property type="entry name" value="AmmeMemoSam_rS"/>
</dbReference>
<keyword evidence="2 6" id="KW-0949">S-adenosyl-L-methionine</keyword>